<dbReference type="PIRSF" id="PIRSF029548">
    <property type="entry name" value="UCP029548"/>
    <property type="match status" value="1"/>
</dbReference>
<evidence type="ECO:0000313" key="3">
    <source>
        <dbReference type="Proteomes" id="UP000094291"/>
    </source>
</evidence>
<dbReference type="InterPro" id="IPR002645">
    <property type="entry name" value="STAS_dom"/>
</dbReference>
<protein>
    <recommendedName>
        <fullName evidence="1">STAS domain-containing protein</fullName>
    </recommendedName>
</protein>
<dbReference type="PROSITE" id="PS50801">
    <property type="entry name" value="STAS"/>
    <property type="match status" value="1"/>
</dbReference>
<dbReference type="Pfam" id="PF01740">
    <property type="entry name" value="STAS"/>
    <property type="match status" value="1"/>
</dbReference>
<name>A0A1E2VE19_9GAMM</name>
<accession>A0A1E2VE19</accession>
<reference evidence="2 3" key="1">
    <citation type="submission" date="2016-08" db="EMBL/GenBank/DDBJ databases">
        <authorList>
            <person name="Seilhamer J.J."/>
        </authorList>
    </citation>
    <scope>NUCLEOTIDE SEQUENCE [LARGE SCALE GENOMIC DNA]</scope>
    <source>
        <strain evidence="2 3">PH27A</strain>
    </source>
</reference>
<dbReference type="EMBL" id="MDTQ01000001">
    <property type="protein sequence ID" value="ODC05214.1"/>
    <property type="molecule type" value="Genomic_DNA"/>
</dbReference>
<evidence type="ECO:0000259" key="1">
    <source>
        <dbReference type="PROSITE" id="PS50801"/>
    </source>
</evidence>
<dbReference type="SUPFAM" id="SSF52091">
    <property type="entry name" value="SpoIIaa-like"/>
    <property type="match status" value="1"/>
</dbReference>
<dbReference type="PANTHER" id="PTHR33495">
    <property type="entry name" value="ANTI-SIGMA FACTOR ANTAGONIST TM_1081-RELATED-RELATED"/>
    <property type="match status" value="1"/>
</dbReference>
<sequence length="166" mass="18483">MQTGKLLAAAAEQTYVLKLVGDVRLTLCCTLDKLFEEIFSSKLQSIVIDLTEAINLDSTTLGLLARVAMKARQEGVSTPTIVSSNSDITQLLHSMGFEQYFVIVSRPIKGFEQLEEIPQLSGSEDHIRHQVLNAHRVLMDMNEHNREAFHSVVQALEACSTPEPHH</sequence>
<dbReference type="Gene3D" id="3.30.750.24">
    <property type="entry name" value="STAS domain"/>
    <property type="match status" value="1"/>
</dbReference>
<dbReference type="CDD" id="cd07043">
    <property type="entry name" value="STAS_anti-anti-sigma_factors"/>
    <property type="match status" value="1"/>
</dbReference>
<proteinExistence type="predicted"/>
<organism evidence="2 3">
    <name type="scientific">Terasakiispira papahanaumokuakeensis</name>
    <dbReference type="NCBI Taxonomy" id="197479"/>
    <lineage>
        <taxon>Bacteria</taxon>
        <taxon>Pseudomonadati</taxon>
        <taxon>Pseudomonadota</taxon>
        <taxon>Gammaproteobacteria</taxon>
        <taxon>Oceanospirillales</taxon>
        <taxon>Terasakiispira</taxon>
    </lineage>
</organism>
<gene>
    <name evidence="2" type="ORF">BFW38_05530</name>
</gene>
<dbReference type="PANTHER" id="PTHR33495:SF2">
    <property type="entry name" value="ANTI-SIGMA FACTOR ANTAGONIST TM_1081-RELATED"/>
    <property type="match status" value="1"/>
</dbReference>
<feature type="domain" description="STAS" evidence="1">
    <location>
        <begin position="16"/>
        <end position="121"/>
    </location>
</feature>
<dbReference type="Proteomes" id="UP000094291">
    <property type="component" value="Unassembled WGS sequence"/>
</dbReference>
<comment type="caution">
    <text evidence="2">The sequence shown here is derived from an EMBL/GenBank/DDBJ whole genome shotgun (WGS) entry which is preliminary data.</text>
</comment>
<keyword evidence="3" id="KW-1185">Reference proteome</keyword>
<dbReference type="RefSeq" id="WP_069000235.1">
    <property type="nucleotide sequence ID" value="NZ_MDTQ01000001.1"/>
</dbReference>
<dbReference type="AlphaFoldDB" id="A0A1E2VE19"/>
<dbReference type="GO" id="GO:0043856">
    <property type="term" value="F:anti-sigma factor antagonist activity"/>
    <property type="evidence" value="ECO:0007669"/>
    <property type="project" value="TreeGrafter"/>
</dbReference>
<dbReference type="InterPro" id="IPR014557">
    <property type="entry name" value="UCP029548_STAS-type"/>
</dbReference>
<dbReference type="STRING" id="197479.BFW38_05530"/>
<evidence type="ECO:0000313" key="2">
    <source>
        <dbReference type="EMBL" id="ODC05214.1"/>
    </source>
</evidence>
<dbReference type="OrthoDB" id="8685730at2"/>
<dbReference type="InterPro" id="IPR036513">
    <property type="entry name" value="STAS_dom_sf"/>
</dbReference>